<feature type="non-terminal residue" evidence="1">
    <location>
        <position position="25"/>
    </location>
</feature>
<organism evidence="1 3">
    <name type="scientific">Rotaria sordida</name>
    <dbReference type="NCBI Taxonomy" id="392033"/>
    <lineage>
        <taxon>Eukaryota</taxon>
        <taxon>Metazoa</taxon>
        <taxon>Spiralia</taxon>
        <taxon>Gnathifera</taxon>
        <taxon>Rotifera</taxon>
        <taxon>Eurotatoria</taxon>
        <taxon>Bdelloidea</taxon>
        <taxon>Philodinida</taxon>
        <taxon>Philodinidae</taxon>
        <taxon>Rotaria</taxon>
    </lineage>
</organism>
<evidence type="ECO:0000313" key="3">
    <source>
        <dbReference type="Proteomes" id="UP000663836"/>
    </source>
</evidence>
<accession>A0A819CDV7</accession>
<dbReference type="EMBL" id="CAJOAX010063901">
    <property type="protein sequence ID" value="CAF4351602.1"/>
    <property type="molecule type" value="Genomic_DNA"/>
</dbReference>
<evidence type="ECO:0000313" key="2">
    <source>
        <dbReference type="EMBL" id="CAF4351602.1"/>
    </source>
</evidence>
<proteinExistence type="predicted"/>
<protein>
    <submittedName>
        <fullName evidence="1">Uncharacterized protein</fullName>
    </submittedName>
</protein>
<dbReference type="EMBL" id="CAJOBD010001635">
    <property type="protein sequence ID" value="CAF3819103.1"/>
    <property type="molecule type" value="Genomic_DNA"/>
</dbReference>
<dbReference type="AlphaFoldDB" id="A0A819CDV7"/>
<name>A0A819CDV7_9BILA</name>
<sequence length="25" mass="2832">MELETLTLKGPHLGSSYDHTIGYRI</sequence>
<comment type="caution">
    <text evidence="1">The sequence shown here is derived from an EMBL/GenBank/DDBJ whole genome shotgun (WGS) entry which is preliminary data.</text>
</comment>
<evidence type="ECO:0000313" key="1">
    <source>
        <dbReference type="EMBL" id="CAF3819103.1"/>
    </source>
</evidence>
<dbReference type="Proteomes" id="UP000663823">
    <property type="component" value="Unassembled WGS sequence"/>
</dbReference>
<reference evidence="1" key="1">
    <citation type="submission" date="2021-02" db="EMBL/GenBank/DDBJ databases">
        <authorList>
            <person name="Nowell W R."/>
        </authorList>
    </citation>
    <scope>NUCLEOTIDE SEQUENCE</scope>
</reference>
<gene>
    <name evidence="1" type="ORF">JBS370_LOCUS16345</name>
    <name evidence="2" type="ORF">OTI717_LOCUS43571</name>
</gene>
<feature type="non-terminal residue" evidence="1">
    <location>
        <position position="1"/>
    </location>
</feature>
<dbReference type="Proteomes" id="UP000663836">
    <property type="component" value="Unassembled WGS sequence"/>
</dbReference>